<keyword evidence="2" id="KW-1185">Reference proteome</keyword>
<dbReference type="Proteomes" id="UP000027604">
    <property type="component" value="Chromosome I"/>
</dbReference>
<protein>
    <submittedName>
        <fullName evidence="1">Uncharacterized protein</fullName>
    </submittedName>
</protein>
<dbReference type="PATRIC" id="fig|1349767.4.peg.4393"/>
<reference evidence="1 2" key="1">
    <citation type="journal article" date="2015" name="Genome Announc.">
        <title>Genome Sequence of Mushroom Soft-Rot Pathogen Janthinobacterium agaricidamnosum.</title>
        <authorList>
            <person name="Graupner K."/>
            <person name="Lackner G."/>
            <person name="Hertweck C."/>
        </authorList>
    </citation>
    <scope>NUCLEOTIDE SEQUENCE [LARGE SCALE GENOMIC DNA]</scope>
    <source>
        <strain evidence="2">NBRC 102515 / DSM 9628</strain>
    </source>
</reference>
<dbReference type="KEGG" id="jag:GJA_2665"/>
<evidence type="ECO:0000313" key="1">
    <source>
        <dbReference type="EMBL" id="CDG83296.1"/>
    </source>
</evidence>
<evidence type="ECO:0000313" key="2">
    <source>
        <dbReference type="Proteomes" id="UP000027604"/>
    </source>
</evidence>
<organism evidence="1 2">
    <name type="scientific">Janthinobacterium agaricidamnosum NBRC 102515 = DSM 9628</name>
    <dbReference type="NCBI Taxonomy" id="1349767"/>
    <lineage>
        <taxon>Bacteria</taxon>
        <taxon>Pseudomonadati</taxon>
        <taxon>Pseudomonadota</taxon>
        <taxon>Betaproteobacteria</taxon>
        <taxon>Burkholderiales</taxon>
        <taxon>Oxalobacteraceae</taxon>
        <taxon>Janthinobacterium</taxon>
    </lineage>
</organism>
<name>W0V5Y4_9BURK</name>
<dbReference type="eggNOG" id="COG1247">
    <property type="taxonomic scope" value="Bacteria"/>
</dbReference>
<accession>W0V5Y4</accession>
<dbReference type="AlphaFoldDB" id="W0V5Y4"/>
<gene>
    <name evidence="1" type="ORF">GJA_2665</name>
</gene>
<dbReference type="EMBL" id="HG322949">
    <property type="protein sequence ID" value="CDG83296.1"/>
    <property type="molecule type" value="Genomic_DNA"/>
</dbReference>
<sequence>MSLLKPNAGPLRSNKTLSATGSPHFMLKRILNNIRRLGWLNTGLLALSRLLARASGGRCSLLKYQFVAQAVAPGSLCHGRGLGITIRLCRNMAELPPTTLRPAAVLAGRFAQGAVCLAALRETGRDIGPDSGPDTQSDSGLRGFLWLLRDACQEDEVRVRYILPSSQSAWDLDVWVHPDARLGLTFARLWEEANRLLHADGVRWSCSRISAFNVSSLSAHARIGTLRLGSATFLRCGRWQWMASSIAPYFHLSRSPTSFPSLWFDTSGLRYFPSMELTCRILKQ</sequence>
<proteinExistence type="predicted"/>
<dbReference type="HOGENOM" id="CLU_087563_0_0_4"/>
<dbReference type="STRING" id="1349767.GJA_2665"/>